<dbReference type="CDD" id="cd18186">
    <property type="entry name" value="BTB_POZ_ZBTB_KLHL-like"/>
    <property type="match status" value="1"/>
</dbReference>
<dbReference type="Pfam" id="PF00651">
    <property type="entry name" value="BTB"/>
    <property type="match status" value="1"/>
</dbReference>
<dbReference type="EMBL" id="QZBS01000136">
    <property type="protein sequence ID" value="THZ71958.1"/>
    <property type="molecule type" value="Genomic_DNA"/>
</dbReference>
<dbReference type="PROSITE" id="PS50097">
    <property type="entry name" value="BTB"/>
    <property type="match status" value="1"/>
</dbReference>
<dbReference type="InterPro" id="IPR000210">
    <property type="entry name" value="BTB/POZ_dom"/>
</dbReference>
<sequence length="229" mass="25982">MNSRRTFSEVEESGFADPRFVQGECASDDSVLNNPQYSDLIITFGQERVYAHRVVLCMWSLYSKRCLIPPFSADKTAVLHLGNDNDPHLIYNLLKHIYGLSYGEPHNEPRDVSHENPVTALEQSANVYTVAERYDCPSLRRAAILVLRSQLSKPDFLRNGGLEPLISLVSRVCGPNSVQTMDPTLRHALVDWVGKNYKACIRVDGFRIPMGREELFDLECANRLLQHFS</sequence>
<organism evidence="2 3">
    <name type="scientific">Aureobasidium pullulans</name>
    <name type="common">Black yeast</name>
    <name type="synonym">Pullularia pullulans</name>
    <dbReference type="NCBI Taxonomy" id="5580"/>
    <lineage>
        <taxon>Eukaryota</taxon>
        <taxon>Fungi</taxon>
        <taxon>Dikarya</taxon>
        <taxon>Ascomycota</taxon>
        <taxon>Pezizomycotina</taxon>
        <taxon>Dothideomycetes</taxon>
        <taxon>Dothideomycetidae</taxon>
        <taxon>Dothideales</taxon>
        <taxon>Saccotheciaceae</taxon>
        <taxon>Aureobasidium</taxon>
    </lineage>
</organism>
<dbReference type="AlphaFoldDB" id="A0A4S9X060"/>
<protein>
    <recommendedName>
        <fullName evidence="1">BTB domain-containing protein</fullName>
    </recommendedName>
</protein>
<name>A0A4S9X060_AURPU</name>
<reference evidence="2 3" key="1">
    <citation type="submission" date="2018-10" db="EMBL/GenBank/DDBJ databases">
        <title>Fifty Aureobasidium pullulans genomes reveal a recombining polyextremotolerant generalist.</title>
        <authorList>
            <person name="Gostincar C."/>
            <person name="Turk M."/>
            <person name="Zajc J."/>
            <person name="Gunde-Cimerman N."/>
        </authorList>
    </citation>
    <scope>NUCLEOTIDE SEQUENCE [LARGE SCALE GENOMIC DNA]</scope>
    <source>
        <strain evidence="2 3">EXF-3519</strain>
    </source>
</reference>
<evidence type="ECO:0000259" key="1">
    <source>
        <dbReference type="PROSITE" id="PS50097"/>
    </source>
</evidence>
<dbReference type="InterPro" id="IPR011333">
    <property type="entry name" value="SKP1/BTB/POZ_sf"/>
</dbReference>
<dbReference type="Gene3D" id="3.30.710.10">
    <property type="entry name" value="Potassium Channel Kv1.1, Chain A"/>
    <property type="match status" value="1"/>
</dbReference>
<accession>A0A4S9X060</accession>
<comment type="caution">
    <text evidence="2">The sequence shown here is derived from an EMBL/GenBank/DDBJ whole genome shotgun (WGS) entry which is preliminary data.</text>
</comment>
<feature type="domain" description="BTB" evidence="1">
    <location>
        <begin position="38"/>
        <end position="98"/>
    </location>
</feature>
<gene>
    <name evidence="2" type="ORF">D6C85_04986</name>
</gene>
<evidence type="ECO:0000313" key="2">
    <source>
        <dbReference type="EMBL" id="THZ71958.1"/>
    </source>
</evidence>
<dbReference type="Proteomes" id="UP000309734">
    <property type="component" value="Unassembled WGS sequence"/>
</dbReference>
<evidence type="ECO:0000313" key="3">
    <source>
        <dbReference type="Proteomes" id="UP000309734"/>
    </source>
</evidence>
<proteinExistence type="predicted"/>
<dbReference type="SUPFAM" id="SSF54695">
    <property type="entry name" value="POZ domain"/>
    <property type="match status" value="1"/>
</dbReference>